<dbReference type="Pfam" id="PF08538">
    <property type="entry name" value="DUF1749"/>
    <property type="match status" value="1"/>
</dbReference>
<keyword evidence="2" id="KW-1185">Reference proteome</keyword>
<dbReference type="AlphaFoldDB" id="D4AMM9"/>
<dbReference type="Proteomes" id="UP000008866">
    <property type="component" value="Unassembled WGS sequence"/>
</dbReference>
<dbReference type="InterPro" id="IPR013744">
    <property type="entry name" value="SidJ"/>
</dbReference>
<dbReference type="EMBL" id="ABSU01000003">
    <property type="protein sequence ID" value="EFE35440.1"/>
    <property type="molecule type" value="Genomic_DNA"/>
</dbReference>
<dbReference type="ESTHER" id="trivh-d4dbr9">
    <property type="family name" value="Fusarinine_C_esterase_sidJ"/>
</dbReference>
<evidence type="ECO:0000313" key="1">
    <source>
        <dbReference type="EMBL" id="EFE35440.1"/>
    </source>
</evidence>
<comment type="caution">
    <text evidence="1">The sequence shown here is derived from an EMBL/GenBank/DDBJ whole genome shotgun (WGS) entry which is preliminary data.</text>
</comment>
<dbReference type="PANTHER" id="PTHR31591">
    <property type="entry name" value="UPF0613 PROTEIN PB24D3.06C"/>
    <property type="match status" value="1"/>
</dbReference>
<dbReference type="PANTHER" id="PTHR31591:SF5">
    <property type="entry name" value="DOLICHOL-PHOSPHATE MANNOSYLTRANSFERASE"/>
    <property type="match status" value="1"/>
</dbReference>
<proteinExistence type="predicted"/>
<dbReference type="RefSeq" id="XP_003016085.1">
    <property type="nucleotide sequence ID" value="XM_003016039.1"/>
</dbReference>
<accession>D4AMM9</accession>
<dbReference type="HOGENOM" id="CLU_049633_3_0_1"/>
<reference evidence="2" key="1">
    <citation type="journal article" date="2011" name="Genome Biol.">
        <title>Comparative and functional genomics provide insights into the pathogenicity of dermatophytic fungi.</title>
        <authorList>
            <person name="Burmester A."/>
            <person name="Shelest E."/>
            <person name="Gloeckner G."/>
            <person name="Heddergott C."/>
            <person name="Schindler S."/>
            <person name="Staib P."/>
            <person name="Heidel A."/>
            <person name="Felder M."/>
            <person name="Petzold A."/>
            <person name="Szafranski K."/>
            <person name="Feuermann M."/>
            <person name="Pedruzzi I."/>
            <person name="Priebe S."/>
            <person name="Groth M."/>
            <person name="Winkler R."/>
            <person name="Li W."/>
            <person name="Kniemeyer O."/>
            <person name="Schroeckh V."/>
            <person name="Hertweck C."/>
            <person name="Hube B."/>
            <person name="White T.C."/>
            <person name="Platzer M."/>
            <person name="Guthke R."/>
            <person name="Heitman J."/>
            <person name="Woestemeyer J."/>
            <person name="Zipfel P.F."/>
            <person name="Monod M."/>
            <person name="Brakhage A.A."/>
        </authorList>
    </citation>
    <scope>NUCLEOTIDE SEQUENCE [LARGE SCALE GENOMIC DNA]</scope>
    <source>
        <strain evidence="2">ATCC MYA-4681 / CBS 112371</strain>
    </source>
</reference>
<protein>
    <submittedName>
        <fullName evidence="1">Esterase, putative</fullName>
    </submittedName>
</protein>
<gene>
    <name evidence="1" type="ORF">ARB_05482</name>
</gene>
<dbReference type="OMA" id="LHYLYSP"/>
<dbReference type="InterPro" id="IPR029058">
    <property type="entry name" value="AB_hydrolase_fold"/>
</dbReference>
<dbReference type="GeneID" id="9524074"/>
<name>D4AMM9_ARTBC</name>
<sequence>MYGLYTTLTSDNYPALLSTFRTQADGDFQSAGLNTFEYKSLTASKAKPHALLLIAGLSDGLCTVPFMNDLAVSLESTNWSVFFVLLSSSHTGWGMSSLDKDVEELGRCIDYVKALKAREYQGEAANEPGKVAIMGHSTGSQDVLHYLYTQAPEQTRPAVDGAILQAPVSDRESTLSILETGTANDSAEVVNEIFYELVDVAKSNLNEKDNGYILPISMTSRIGFPSSVAVSSKRFLSLTSPDSPESPLEDDLFSSDLEDKRLQETFGMIGKRGHLKGSILVLPGGSDEYIPEWVDMESLLKRWETATKAGSDNPAIWNENSGVVPGARHSPQGKWQVKPVQDLLSRVQKFLAGLEQS</sequence>
<organism evidence="1 2">
    <name type="scientific">Arthroderma benhamiae (strain ATCC MYA-4681 / CBS 112371)</name>
    <name type="common">Trichophyton mentagrophytes</name>
    <dbReference type="NCBI Taxonomy" id="663331"/>
    <lineage>
        <taxon>Eukaryota</taxon>
        <taxon>Fungi</taxon>
        <taxon>Dikarya</taxon>
        <taxon>Ascomycota</taxon>
        <taxon>Pezizomycotina</taxon>
        <taxon>Eurotiomycetes</taxon>
        <taxon>Eurotiomycetidae</taxon>
        <taxon>Onygenales</taxon>
        <taxon>Arthrodermataceae</taxon>
        <taxon>Trichophyton</taxon>
    </lineage>
</organism>
<dbReference type="KEGG" id="abe:ARB_05482"/>
<dbReference type="Gene3D" id="3.40.50.1820">
    <property type="entry name" value="alpha/beta hydrolase"/>
    <property type="match status" value="1"/>
</dbReference>
<dbReference type="eggNOG" id="KOG4840">
    <property type="taxonomic scope" value="Eukaryota"/>
</dbReference>
<evidence type="ECO:0000313" key="2">
    <source>
        <dbReference type="Proteomes" id="UP000008866"/>
    </source>
</evidence>
<dbReference type="SUPFAM" id="SSF53474">
    <property type="entry name" value="alpha/beta-Hydrolases"/>
    <property type="match status" value="1"/>
</dbReference>